<dbReference type="RefSeq" id="XP_022650113.1">
    <property type="nucleotide sequence ID" value="XM_022794378.1"/>
</dbReference>
<dbReference type="InterPro" id="IPR051065">
    <property type="entry name" value="Ras-related_GTPase"/>
</dbReference>
<protein>
    <recommendedName>
        <fullName evidence="2">small monomeric GTPase</fullName>
        <ecNumber evidence="2">3.6.5.2</ecNumber>
    </recommendedName>
</protein>
<organism evidence="5 6">
    <name type="scientific">Varroa destructor</name>
    <name type="common">Honeybee mite</name>
    <dbReference type="NCBI Taxonomy" id="109461"/>
    <lineage>
        <taxon>Eukaryota</taxon>
        <taxon>Metazoa</taxon>
        <taxon>Ecdysozoa</taxon>
        <taxon>Arthropoda</taxon>
        <taxon>Chelicerata</taxon>
        <taxon>Arachnida</taxon>
        <taxon>Acari</taxon>
        <taxon>Parasitiformes</taxon>
        <taxon>Mesostigmata</taxon>
        <taxon>Gamasina</taxon>
        <taxon>Dermanyssoidea</taxon>
        <taxon>Varroidae</taxon>
        <taxon>Varroa</taxon>
    </lineage>
</organism>
<evidence type="ECO:0000313" key="5">
    <source>
        <dbReference type="EnsemblMetazoa" id="XP_022650113"/>
    </source>
</evidence>
<proteinExistence type="inferred from homology"/>
<comment type="catalytic activity">
    <reaction evidence="4">
        <text>GTP + H2O = GDP + phosphate + H(+)</text>
        <dbReference type="Rhea" id="RHEA:19669"/>
        <dbReference type="ChEBI" id="CHEBI:15377"/>
        <dbReference type="ChEBI" id="CHEBI:15378"/>
        <dbReference type="ChEBI" id="CHEBI:37565"/>
        <dbReference type="ChEBI" id="CHEBI:43474"/>
        <dbReference type="ChEBI" id="CHEBI:58189"/>
        <dbReference type="EC" id="3.6.5.2"/>
    </reaction>
</comment>
<dbReference type="InterPro" id="IPR001806">
    <property type="entry name" value="Small_GTPase"/>
</dbReference>
<evidence type="ECO:0000313" key="6">
    <source>
        <dbReference type="Proteomes" id="UP000594260"/>
    </source>
</evidence>
<dbReference type="SUPFAM" id="SSF52540">
    <property type="entry name" value="P-loop containing nucleoside triphosphate hydrolases"/>
    <property type="match status" value="1"/>
</dbReference>
<dbReference type="PANTHER" id="PTHR45704">
    <property type="entry name" value="RAS-LIKE FAMILY MEMBER 11"/>
    <property type="match status" value="1"/>
</dbReference>
<dbReference type="SMART" id="SM00173">
    <property type="entry name" value="RAS"/>
    <property type="match status" value="1"/>
</dbReference>
<evidence type="ECO:0000256" key="1">
    <source>
        <dbReference type="ARBA" id="ARBA00008344"/>
    </source>
</evidence>
<dbReference type="PROSITE" id="PS51421">
    <property type="entry name" value="RAS"/>
    <property type="match status" value="1"/>
</dbReference>
<dbReference type="GO" id="GO:0005525">
    <property type="term" value="F:GTP binding"/>
    <property type="evidence" value="ECO:0007669"/>
    <property type="project" value="InterPro"/>
</dbReference>
<dbReference type="PRINTS" id="PR00449">
    <property type="entry name" value="RASTRNSFRMNG"/>
</dbReference>
<dbReference type="GO" id="GO:0003925">
    <property type="term" value="F:G protein activity"/>
    <property type="evidence" value="ECO:0007669"/>
    <property type="project" value="UniProtKB-EC"/>
</dbReference>
<evidence type="ECO:0000256" key="2">
    <source>
        <dbReference type="ARBA" id="ARBA00011984"/>
    </source>
</evidence>
<dbReference type="Proteomes" id="UP000594260">
    <property type="component" value="Unplaced"/>
</dbReference>
<dbReference type="Gene3D" id="3.40.50.300">
    <property type="entry name" value="P-loop containing nucleotide triphosphate hydrolases"/>
    <property type="match status" value="1"/>
</dbReference>
<dbReference type="EnsemblMetazoa" id="XM_022794378">
    <property type="protein sequence ID" value="XP_022650113"/>
    <property type="gene ID" value="LOC111245704"/>
</dbReference>
<dbReference type="InterPro" id="IPR027417">
    <property type="entry name" value="P-loop_NTPase"/>
</dbReference>
<accession>A0A7M7JGZ5</accession>
<keyword evidence="6" id="KW-1185">Reference proteome</keyword>
<keyword evidence="3" id="KW-0378">Hydrolase</keyword>
<dbReference type="AlphaFoldDB" id="A0A7M7JGZ5"/>
<comment type="similarity">
    <text evidence="1">Belongs to the small GTPase superfamily. Ras family.</text>
</comment>
<evidence type="ECO:0000256" key="3">
    <source>
        <dbReference type="ARBA" id="ARBA00022801"/>
    </source>
</evidence>
<sequence>MTPKAKTNKVRISVLGGKGVGKTACITRLMYDKFFHDPHHHAKEVHHRTLGIADESFELEMHEEHKVSFEQCSHTHSIENADALLVIYSIISRRSFDQAAELVTSLEQRCPETPLLLVANCCDLNYKREVETEEGREVSSDFVEVSAAQEGSTDLQSALESLLRRVAAVRELGQHKRRRSISNVLESIFAWNSRGSFSISV</sequence>
<dbReference type="GeneID" id="111245704"/>
<dbReference type="PROSITE" id="PS51419">
    <property type="entry name" value="RAB"/>
    <property type="match status" value="1"/>
</dbReference>
<name>A0A7M7JGZ5_VARDE</name>
<dbReference type="OrthoDB" id="18798at2759"/>
<reference evidence="5" key="1">
    <citation type="submission" date="2021-01" db="UniProtKB">
        <authorList>
            <consortium name="EnsemblMetazoa"/>
        </authorList>
    </citation>
    <scope>IDENTIFICATION</scope>
</reference>
<dbReference type="Pfam" id="PF00071">
    <property type="entry name" value="Ras"/>
    <property type="match status" value="1"/>
</dbReference>
<dbReference type="InParanoid" id="A0A7M7JGZ5"/>
<dbReference type="EC" id="3.6.5.2" evidence="2"/>
<dbReference type="OMA" id="QICWADG"/>
<evidence type="ECO:0000256" key="4">
    <source>
        <dbReference type="ARBA" id="ARBA00048098"/>
    </source>
</evidence>
<dbReference type="KEGG" id="vde:111245704"/>
<dbReference type="SMART" id="SM00175">
    <property type="entry name" value="RAB"/>
    <property type="match status" value="1"/>
</dbReference>